<sequence length="1085" mass="117695">MGHVPALDEPLKKILGGNTAKVMAEHLDLHTVGDLLHHYPRRYEERGQLTKLSELPLDEHVTVVAQVEKAAVHRFNGGRGQRLEVVLTDGSGQLPLVFFGKGIFKPHKDLVPGRRAMFAGKVGVFNRRLQLAHPQYELLDADTGSDAVDAFANRLMPIYPAVAQIASWKIAKAVQMLLASMEATGWDGLGDPLPASIREERRLIALPEAFEKVHRPRHKADIEDARARLKWDEAFVLQVALARRRFADAQLPAAPRRPVEGGLLDAFDAKLPFTLTEGQRHVSAEIFADLATDHPMHRLLQGEVGSGKAQPLDSLVLTPAGFRRMGDMSVGDEVVVPDGTIALIDGVFPQGERDVWRLVLSDGSSVECDDEHLWIVGTSCGWHRGQPPKVMTTREVRLDTFKADGSSKWYIPAATPVDLGHDSGLPLDPYLFGVLLGGGSFRHNLRLSTIDDEMRDAVAAVVAPECHLVPVKGSRCDYTIQLTRRVGGVRNPVIQTLRDLGLWGVTSHGKFVPDEFKNAPVKSRLALLQGILDTDGTVQADGLSISLCSASLRLADDVAWIVRSLGGRARVLSKRAAFHVSIALPDAYAPFRLTRKADRVRPRPKYDTFRRGIRAVEYVGRKPVQCVSVAHPSHAYVTDNFTVTHNTMVALRAMLATVDSGGQAAMLAPTEVLAQQHHRSVTEMMGELAEGGMLGGAEQGTKVVLLTGSMGAAARRQALLDLVTGEAGIVIGTHALIEDKVKFHDLGLVVVDEQHRFGVEQRDALRSKGKQPPHLLVMTATPIPRTVAMTVFGDLETSVLDQLPAGRSPISSHVVPASDKPRFLARAWERVREEAEAGHQAYVVCPRIGDEEEPAKSAKGKGKGSGDSGDSAAPAEDEAEKRPPLAVLDVAGQLTAGPLKGLRVEPLHGRMQPDAKDEVMRRFAAGEVDVLVATTVIEVGVNVPNATAMVIMDADRFGVSQLHQLRGRVGRGSAAGLCLLVTEMPEASPARSRLDAVAGTLDGFELSRIDLEQRREGDVLGQAQSGVRSSLRMLAVIEDEDVIAAAREEATAVVSADPELERLPELRTALDALLDKEREDYLDKG</sequence>
<evidence type="ECO:0000256" key="5">
    <source>
        <dbReference type="ARBA" id="ARBA00022840"/>
    </source>
</evidence>
<keyword evidence="1" id="KW-0547">Nucleotide-binding</keyword>
<dbReference type="SMART" id="SM00487">
    <property type="entry name" value="DEXDc"/>
    <property type="match status" value="1"/>
</dbReference>
<protein>
    <recommendedName>
        <fullName evidence="8">Probable DNA 3'-5' helicase RecG</fullName>
    </recommendedName>
</protein>
<reference evidence="13" key="1">
    <citation type="submission" date="2021-04" db="EMBL/GenBank/DDBJ databases">
        <title>Sequencing of actinobacteria type strains.</title>
        <authorList>
            <person name="Nguyen G.-S."/>
            <person name="Wentzel A."/>
        </authorList>
    </citation>
    <scope>NUCLEOTIDE SEQUENCE</scope>
    <source>
        <strain evidence="13">DSM 42095</strain>
    </source>
</reference>
<evidence type="ECO:0000313" key="13">
    <source>
        <dbReference type="EMBL" id="MBR7672273.1"/>
    </source>
</evidence>
<dbReference type="Proteomes" id="UP000675554">
    <property type="component" value="Unassembled WGS sequence"/>
</dbReference>
<keyword evidence="3" id="KW-0378">Hydrolase</keyword>
<dbReference type="CDD" id="cd04488">
    <property type="entry name" value="RecG_wedge_OBF"/>
    <property type="match status" value="1"/>
</dbReference>
<dbReference type="GO" id="GO:0005524">
    <property type="term" value="F:ATP binding"/>
    <property type="evidence" value="ECO:0007669"/>
    <property type="project" value="UniProtKB-KW"/>
</dbReference>
<name>A0A8T4IP18_9ACTN</name>
<dbReference type="PROSITE" id="PS51192">
    <property type="entry name" value="HELICASE_ATP_BIND_1"/>
    <property type="match status" value="1"/>
</dbReference>
<dbReference type="AlphaFoldDB" id="A0A8T4IP18"/>
<evidence type="ECO:0000259" key="10">
    <source>
        <dbReference type="PROSITE" id="PS50819"/>
    </source>
</evidence>
<dbReference type="Pfam" id="PF00271">
    <property type="entry name" value="Helicase_C"/>
    <property type="match status" value="1"/>
</dbReference>
<evidence type="ECO:0000256" key="1">
    <source>
        <dbReference type="ARBA" id="ARBA00022741"/>
    </source>
</evidence>
<dbReference type="InterPro" id="IPR047112">
    <property type="entry name" value="RecG/Mfd"/>
</dbReference>
<dbReference type="InterPro" id="IPR036844">
    <property type="entry name" value="Hint_dom_sf"/>
</dbReference>
<keyword evidence="14" id="KW-1185">Reference proteome</keyword>
<dbReference type="PROSITE" id="PS50819">
    <property type="entry name" value="INTEIN_ENDONUCLEASE"/>
    <property type="match status" value="1"/>
</dbReference>
<proteinExistence type="predicted"/>
<dbReference type="Gene3D" id="3.10.28.10">
    <property type="entry name" value="Homing endonucleases"/>
    <property type="match status" value="1"/>
</dbReference>
<dbReference type="InterPro" id="IPR001650">
    <property type="entry name" value="Helicase_C-like"/>
</dbReference>
<dbReference type="PANTHER" id="PTHR47964">
    <property type="entry name" value="ATP-DEPENDENT DNA HELICASE HOMOLOG RECG, CHLOROPLASTIC"/>
    <property type="match status" value="1"/>
</dbReference>
<evidence type="ECO:0000256" key="4">
    <source>
        <dbReference type="ARBA" id="ARBA00022806"/>
    </source>
</evidence>
<keyword evidence="4 13" id="KW-0347">Helicase</keyword>
<feature type="domain" description="Helicase ATP-binding" evidence="11">
    <location>
        <begin position="627"/>
        <end position="800"/>
    </location>
</feature>
<keyword evidence="7" id="KW-0234">DNA repair</keyword>
<evidence type="ECO:0000259" key="12">
    <source>
        <dbReference type="PROSITE" id="PS51194"/>
    </source>
</evidence>
<dbReference type="InterPro" id="IPR014001">
    <property type="entry name" value="Helicase_ATP-bd"/>
</dbReference>
<evidence type="ECO:0000259" key="11">
    <source>
        <dbReference type="PROSITE" id="PS51192"/>
    </source>
</evidence>
<evidence type="ECO:0000256" key="9">
    <source>
        <dbReference type="SAM" id="MobiDB-lite"/>
    </source>
</evidence>
<dbReference type="Pfam" id="PF17191">
    <property type="entry name" value="RecG_wedge"/>
    <property type="match status" value="1"/>
</dbReference>
<dbReference type="SUPFAM" id="SSF52540">
    <property type="entry name" value="P-loop containing nucleoside triphosphate hydrolases"/>
    <property type="match status" value="2"/>
</dbReference>
<dbReference type="PANTHER" id="PTHR47964:SF1">
    <property type="entry name" value="ATP-DEPENDENT DNA HELICASE HOMOLOG RECG, CHLOROPLASTIC"/>
    <property type="match status" value="1"/>
</dbReference>
<evidence type="ECO:0000256" key="7">
    <source>
        <dbReference type="ARBA" id="ARBA00023204"/>
    </source>
</evidence>
<keyword evidence="2" id="KW-0227">DNA damage</keyword>
<dbReference type="GO" id="GO:0004519">
    <property type="term" value="F:endonuclease activity"/>
    <property type="evidence" value="ECO:0007669"/>
    <property type="project" value="InterPro"/>
</dbReference>
<dbReference type="EMBL" id="JAGSMN010000084">
    <property type="protein sequence ID" value="MBR7672273.1"/>
    <property type="molecule type" value="Genomic_DNA"/>
</dbReference>
<dbReference type="SUPFAM" id="SSF55608">
    <property type="entry name" value="Homing endonucleases"/>
    <property type="match status" value="1"/>
</dbReference>
<comment type="caution">
    <text evidence="13">The sequence shown here is derived from an EMBL/GenBank/DDBJ whole genome shotgun (WGS) entry which is preliminary data.</text>
</comment>
<feature type="domain" description="DOD-type homing endonuclease" evidence="10">
    <location>
        <begin position="431"/>
        <end position="567"/>
    </location>
</feature>
<dbReference type="Gene3D" id="3.40.50.300">
    <property type="entry name" value="P-loop containing nucleotide triphosphate hydrolases"/>
    <property type="match status" value="3"/>
</dbReference>
<feature type="region of interest" description="Disordered" evidence="9">
    <location>
        <begin position="845"/>
        <end position="885"/>
    </location>
</feature>
<dbReference type="SMART" id="SM00490">
    <property type="entry name" value="HELICc"/>
    <property type="match status" value="1"/>
</dbReference>
<dbReference type="GO" id="GO:0003678">
    <property type="term" value="F:DNA helicase activity"/>
    <property type="evidence" value="ECO:0007669"/>
    <property type="project" value="TreeGrafter"/>
</dbReference>
<accession>A0A8T4IP18</accession>
<keyword evidence="6" id="KW-0238">DNA-binding</keyword>
<evidence type="ECO:0000256" key="3">
    <source>
        <dbReference type="ARBA" id="ARBA00022801"/>
    </source>
</evidence>
<dbReference type="GO" id="GO:0006281">
    <property type="term" value="P:DNA repair"/>
    <property type="evidence" value="ECO:0007669"/>
    <property type="project" value="UniProtKB-KW"/>
</dbReference>
<dbReference type="InterPro" id="IPR027417">
    <property type="entry name" value="P-loop_NTPase"/>
</dbReference>
<evidence type="ECO:0000256" key="2">
    <source>
        <dbReference type="ARBA" id="ARBA00022763"/>
    </source>
</evidence>
<evidence type="ECO:0000256" key="8">
    <source>
        <dbReference type="ARBA" id="ARBA00049819"/>
    </source>
</evidence>
<dbReference type="Pfam" id="PF19833">
    <property type="entry name" value="RecG_dom3_C"/>
    <property type="match status" value="1"/>
</dbReference>
<dbReference type="PROSITE" id="PS51194">
    <property type="entry name" value="HELICASE_CTER"/>
    <property type="match status" value="1"/>
</dbReference>
<dbReference type="InterPro" id="IPR033454">
    <property type="entry name" value="RecG_wedge"/>
</dbReference>
<dbReference type="Gene3D" id="2.40.50.140">
    <property type="entry name" value="Nucleic acid-binding proteins"/>
    <property type="match status" value="1"/>
</dbReference>
<dbReference type="GO" id="GO:0003677">
    <property type="term" value="F:DNA binding"/>
    <property type="evidence" value="ECO:0007669"/>
    <property type="project" value="UniProtKB-KW"/>
</dbReference>
<dbReference type="InterPro" id="IPR027434">
    <property type="entry name" value="Homing_endonucl"/>
</dbReference>
<evidence type="ECO:0000313" key="14">
    <source>
        <dbReference type="Proteomes" id="UP000675554"/>
    </source>
</evidence>
<organism evidence="13 14">
    <name type="scientific">Streptomyces daliensis</name>
    <dbReference type="NCBI Taxonomy" id="299421"/>
    <lineage>
        <taxon>Bacteria</taxon>
        <taxon>Bacillati</taxon>
        <taxon>Actinomycetota</taxon>
        <taxon>Actinomycetes</taxon>
        <taxon>Kitasatosporales</taxon>
        <taxon>Streptomycetaceae</taxon>
        <taxon>Streptomyces</taxon>
    </lineage>
</organism>
<dbReference type="InterPro" id="IPR045562">
    <property type="entry name" value="RecG_dom3_C"/>
</dbReference>
<dbReference type="SUPFAM" id="SSF50249">
    <property type="entry name" value="Nucleic acid-binding proteins"/>
    <property type="match status" value="1"/>
</dbReference>
<feature type="domain" description="Helicase C-terminal" evidence="12">
    <location>
        <begin position="823"/>
        <end position="1012"/>
    </location>
</feature>
<dbReference type="SUPFAM" id="SSF51294">
    <property type="entry name" value="Hedgehog/intein (Hint) domain"/>
    <property type="match status" value="1"/>
</dbReference>
<dbReference type="InterPro" id="IPR011545">
    <property type="entry name" value="DEAD/DEAH_box_helicase_dom"/>
</dbReference>
<evidence type="ECO:0000256" key="6">
    <source>
        <dbReference type="ARBA" id="ARBA00023125"/>
    </source>
</evidence>
<dbReference type="InterPro" id="IPR012340">
    <property type="entry name" value="NA-bd_OB-fold"/>
</dbReference>
<dbReference type="GO" id="GO:0016787">
    <property type="term" value="F:hydrolase activity"/>
    <property type="evidence" value="ECO:0007669"/>
    <property type="project" value="UniProtKB-KW"/>
</dbReference>
<gene>
    <name evidence="13" type="ORF">KDA82_04365</name>
</gene>
<dbReference type="InterPro" id="IPR004042">
    <property type="entry name" value="Intein_endonuc_central"/>
</dbReference>
<keyword evidence="5" id="KW-0067">ATP-binding</keyword>
<dbReference type="Pfam" id="PF00270">
    <property type="entry name" value="DEAD"/>
    <property type="match status" value="1"/>
</dbReference>